<feature type="domain" description="HMA" evidence="4">
    <location>
        <begin position="7"/>
        <end position="73"/>
    </location>
</feature>
<dbReference type="OrthoDB" id="9813965at2"/>
<evidence type="ECO:0000256" key="3">
    <source>
        <dbReference type="ARBA" id="ARBA00023008"/>
    </source>
</evidence>
<dbReference type="FunFam" id="3.30.70.100:FF:000005">
    <property type="entry name" value="Copper-exporting P-type ATPase A"/>
    <property type="match status" value="1"/>
</dbReference>
<reference evidence="5 6" key="1">
    <citation type="submission" date="2017-06" db="EMBL/GenBank/DDBJ databases">
        <title>Draft Genome Sequence of Natranaerobius trueperi halophilic, alkalithermophilic bacteria from soda lakes.</title>
        <authorList>
            <person name="Zhao B."/>
        </authorList>
    </citation>
    <scope>NUCLEOTIDE SEQUENCE [LARGE SCALE GENOMIC DNA]</scope>
    <source>
        <strain evidence="5 6">DSM 18760</strain>
    </source>
</reference>
<dbReference type="Pfam" id="PF00403">
    <property type="entry name" value="HMA"/>
    <property type="match status" value="1"/>
</dbReference>
<gene>
    <name evidence="5" type="ORF">CDO51_06060</name>
</gene>
<evidence type="ECO:0000313" key="5">
    <source>
        <dbReference type="EMBL" id="OWZ83947.1"/>
    </source>
</evidence>
<keyword evidence="6" id="KW-1185">Reference proteome</keyword>
<evidence type="ECO:0000313" key="6">
    <source>
        <dbReference type="Proteomes" id="UP000214588"/>
    </source>
</evidence>
<dbReference type="InterPro" id="IPR000428">
    <property type="entry name" value="Cu-bd"/>
</dbReference>
<dbReference type="GO" id="GO:0006825">
    <property type="term" value="P:copper ion transport"/>
    <property type="evidence" value="ECO:0007669"/>
    <property type="project" value="InterPro"/>
</dbReference>
<accession>A0A226C0P3</accession>
<dbReference type="NCBIfam" id="TIGR00003">
    <property type="entry name" value="copper ion binding protein"/>
    <property type="match status" value="1"/>
</dbReference>
<dbReference type="RefSeq" id="WP_089023407.1">
    <property type="nucleotide sequence ID" value="NZ_NIQC01000010.1"/>
</dbReference>
<keyword evidence="2" id="KW-0479">Metal-binding</keyword>
<dbReference type="PANTHER" id="PTHR46594:SF4">
    <property type="entry name" value="P-TYPE CATION-TRANSPORTING ATPASE"/>
    <property type="match status" value="1"/>
</dbReference>
<evidence type="ECO:0000259" key="4">
    <source>
        <dbReference type="PROSITE" id="PS50846"/>
    </source>
</evidence>
<dbReference type="CDD" id="cd00371">
    <property type="entry name" value="HMA"/>
    <property type="match status" value="1"/>
</dbReference>
<dbReference type="InterPro" id="IPR017969">
    <property type="entry name" value="Heavy-metal-associated_CS"/>
</dbReference>
<dbReference type="Gene3D" id="3.30.70.100">
    <property type="match status" value="1"/>
</dbReference>
<dbReference type="InterPro" id="IPR006121">
    <property type="entry name" value="HMA_dom"/>
</dbReference>
<dbReference type="InterPro" id="IPR036163">
    <property type="entry name" value="HMA_dom_sf"/>
</dbReference>
<dbReference type="GO" id="GO:0005507">
    <property type="term" value="F:copper ion binding"/>
    <property type="evidence" value="ECO:0007669"/>
    <property type="project" value="InterPro"/>
</dbReference>
<sequence length="73" mass="7967">MSCCGNDKIVFNVKGMSCSHCKMAIENTLKSKEGIKNIEVDLDTGKVAISFDKSKITKEHLKAVITDTGYEVA</sequence>
<dbReference type="AlphaFoldDB" id="A0A226C0P3"/>
<dbReference type="PROSITE" id="PS01047">
    <property type="entry name" value="HMA_1"/>
    <property type="match status" value="1"/>
</dbReference>
<dbReference type="PROSITE" id="PS50846">
    <property type="entry name" value="HMA_2"/>
    <property type="match status" value="1"/>
</dbReference>
<dbReference type="EMBL" id="NIQC01000010">
    <property type="protein sequence ID" value="OWZ83947.1"/>
    <property type="molecule type" value="Genomic_DNA"/>
</dbReference>
<evidence type="ECO:0000256" key="1">
    <source>
        <dbReference type="ARBA" id="ARBA00015313"/>
    </source>
</evidence>
<dbReference type="PRINTS" id="PR00944">
    <property type="entry name" value="CUEXPORT"/>
</dbReference>
<keyword evidence="3" id="KW-0186">Copper</keyword>
<dbReference type="PANTHER" id="PTHR46594">
    <property type="entry name" value="P-TYPE CATION-TRANSPORTING ATPASE"/>
    <property type="match status" value="1"/>
</dbReference>
<protein>
    <recommendedName>
        <fullName evidence="1">Copper chaperone CopZ</fullName>
    </recommendedName>
</protein>
<dbReference type="Proteomes" id="UP000214588">
    <property type="component" value="Unassembled WGS sequence"/>
</dbReference>
<evidence type="ECO:0000256" key="2">
    <source>
        <dbReference type="ARBA" id="ARBA00022723"/>
    </source>
</evidence>
<dbReference type="SUPFAM" id="SSF55008">
    <property type="entry name" value="HMA, heavy metal-associated domain"/>
    <property type="match status" value="1"/>
</dbReference>
<organism evidence="5 6">
    <name type="scientific">Natranaerobius trueperi</name>
    <dbReference type="NCBI Taxonomy" id="759412"/>
    <lineage>
        <taxon>Bacteria</taxon>
        <taxon>Bacillati</taxon>
        <taxon>Bacillota</taxon>
        <taxon>Clostridia</taxon>
        <taxon>Natranaerobiales</taxon>
        <taxon>Natranaerobiaceae</taxon>
        <taxon>Natranaerobius</taxon>
    </lineage>
</organism>
<dbReference type="InterPro" id="IPR006122">
    <property type="entry name" value="HMA_Cu_ion-bd"/>
</dbReference>
<proteinExistence type="predicted"/>
<comment type="caution">
    <text evidence="5">The sequence shown here is derived from an EMBL/GenBank/DDBJ whole genome shotgun (WGS) entry which is preliminary data.</text>
</comment>
<name>A0A226C0P3_9FIRM</name>